<feature type="domain" description="Cyclic nucleotide-binding" evidence="2">
    <location>
        <begin position="187"/>
        <end position="311"/>
    </location>
</feature>
<dbReference type="InterPro" id="IPR000595">
    <property type="entry name" value="cNMP-bd_dom"/>
</dbReference>
<sequence>MHSMRPYVDNGRTVSIYMPSSLDEVHYVNYFSDIPPRERLRYLKAVKGMEIDKGEALFHIGDAADAFYCVMYGSLNVVMDFAHMAVPTLNEFEEILSRARVHSSLLNPGGAQDLSQDANYVVRTLKPLECFGDVGLLLSDPHRTASVVANERTLLMKIDKDTFLDLRSTNIGRELREKATFLSSVRGFDHWGTNQTLKLCTRMEKVAFSYNDIVVREGELANYFYFVRHGECRFVKHFNLSQRPPPQDTKWPTFANEASSGTFVEICTVGSRHYVGAYEIVLGKANAVFSVLVSSPTAILYRVERLEFRHVALKDATTESLLKHEALVLSGRMDASSVAQELRVDATWEQYKRELVSAIRSKRHTQSPRLPPVAPAAVSIVSSSTCTSVRSPTRPDARSPRTHQNVQRRPSILVLNPSSLQRGPARDKKWLEWAKTRAHEIVTDRNGERLDPPDDQAITSNIHWGKTAKILGGLGGDDDKVTSVIVSLFTRSDDT</sequence>
<dbReference type="Pfam" id="PF00027">
    <property type="entry name" value="cNMP_binding"/>
    <property type="match status" value="1"/>
</dbReference>
<accession>K3WQ71</accession>
<evidence type="ECO:0000256" key="1">
    <source>
        <dbReference type="SAM" id="MobiDB-lite"/>
    </source>
</evidence>
<dbReference type="PROSITE" id="PS00888">
    <property type="entry name" value="CNMP_BINDING_1"/>
    <property type="match status" value="1"/>
</dbReference>
<dbReference type="PANTHER" id="PTHR23011">
    <property type="entry name" value="CYCLIC NUCLEOTIDE-BINDING DOMAIN CONTAINING PROTEIN"/>
    <property type="match status" value="1"/>
</dbReference>
<dbReference type="STRING" id="431595.K3WQ71"/>
<dbReference type="InterPro" id="IPR018488">
    <property type="entry name" value="cNMP-bd_CS"/>
</dbReference>
<dbReference type="EnsemblProtists" id="PYU1_T007113">
    <property type="protein sequence ID" value="PYU1_T007113"/>
    <property type="gene ID" value="PYU1_G007098"/>
</dbReference>
<feature type="region of interest" description="Disordered" evidence="1">
    <location>
        <begin position="384"/>
        <end position="406"/>
    </location>
</feature>
<dbReference type="AlphaFoldDB" id="K3WQ71"/>
<dbReference type="SMART" id="SM00100">
    <property type="entry name" value="cNMP"/>
    <property type="match status" value="2"/>
</dbReference>
<dbReference type="InterPro" id="IPR018490">
    <property type="entry name" value="cNMP-bd_dom_sf"/>
</dbReference>
<keyword evidence="4" id="KW-1185">Reference proteome</keyword>
<evidence type="ECO:0000313" key="4">
    <source>
        <dbReference type="Proteomes" id="UP000019132"/>
    </source>
</evidence>
<proteinExistence type="predicted"/>
<dbReference type="OMA" id="RADAFYC"/>
<dbReference type="InParanoid" id="K3WQ71"/>
<evidence type="ECO:0000313" key="3">
    <source>
        <dbReference type="EnsemblProtists" id="PYU1_T007113"/>
    </source>
</evidence>
<dbReference type="InterPro" id="IPR014710">
    <property type="entry name" value="RmlC-like_jellyroll"/>
</dbReference>
<dbReference type="SUPFAM" id="SSF51206">
    <property type="entry name" value="cAMP-binding domain-like"/>
    <property type="match status" value="2"/>
</dbReference>
<evidence type="ECO:0000259" key="2">
    <source>
        <dbReference type="PROSITE" id="PS50042"/>
    </source>
</evidence>
<dbReference type="Gene3D" id="2.60.120.10">
    <property type="entry name" value="Jelly Rolls"/>
    <property type="match status" value="2"/>
</dbReference>
<dbReference type="PANTHER" id="PTHR23011:SF28">
    <property type="entry name" value="CYCLIC NUCLEOTIDE-BINDING DOMAIN CONTAINING PROTEIN"/>
    <property type="match status" value="1"/>
</dbReference>
<dbReference type="CDD" id="cd00038">
    <property type="entry name" value="CAP_ED"/>
    <property type="match status" value="2"/>
</dbReference>
<reference evidence="4" key="1">
    <citation type="journal article" date="2010" name="Genome Biol.">
        <title>Genome sequence of the necrotrophic plant pathogen Pythium ultimum reveals original pathogenicity mechanisms and effector repertoire.</title>
        <authorList>
            <person name="Levesque C.A."/>
            <person name="Brouwer H."/>
            <person name="Cano L."/>
            <person name="Hamilton J.P."/>
            <person name="Holt C."/>
            <person name="Huitema E."/>
            <person name="Raffaele S."/>
            <person name="Robideau G.P."/>
            <person name="Thines M."/>
            <person name="Win J."/>
            <person name="Zerillo M.M."/>
            <person name="Beakes G.W."/>
            <person name="Boore J.L."/>
            <person name="Busam D."/>
            <person name="Dumas B."/>
            <person name="Ferriera S."/>
            <person name="Fuerstenberg S.I."/>
            <person name="Gachon C.M."/>
            <person name="Gaulin E."/>
            <person name="Govers F."/>
            <person name="Grenville-Briggs L."/>
            <person name="Horner N."/>
            <person name="Hostetler J."/>
            <person name="Jiang R.H."/>
            <person name="Johnson J."/>
            <person name="Krajaejun T."/>
            <person name="Lin H."/>
            <person name="Meijer H.J."/>
            <person name="Moore B."/>
            <person name="Morris P."/>
            <person name="Phuntmart V."/>
            <person name="Puiu D."/>
            <person name="Shetty J."/>
            <person name="Stajich J.E."/>
            <person name="Tripathy S."/>
            <person name="Wawra S."/>
            <person name="van West P."/>
            <person name="Whitty B.R."/>
            <person name="Coutinho P.M."/>
            <person name="Henrissat B."/>
            <person name="Martin F."/>
            <person name="Thomas P.D."/>
            <person name="Tyler B.M."/>
            <person name="De Vries R.P."/>
            <person name="Kamoun S."/>
            <person name="Yandell M."/>
            <person name="Tisserat N."/>
            <person name="Buell C.R."/>
        </authorList>
    </citation>
    <scope>NUCLEOTIDE SEQUENCE</scope>
    <source>
        <strain evidence="4">DAOM:BR144</strain>
    </source>
</reference>
<protein>
    <recommendedName>
        <fullName evidence="2">Cyclic nucleotide-binding domain-containing protein</fullName>
    </recommendedName>
</protein>
<dbReference type="HOGENOM" id="CLU_036564_0_0_1"/>
<organism evidence="3 4">
    <name type="scientific">Globisporangium ultimum (strain ATCC 200006 / CBS 805.95 / DAOM BR144)</name>
    <name type="common">Pythium ultimum</name>
    <dbReference type="NCBI Taxonomy" id="431595"/>
    <lineage>
        <taxon>Eukaryota</taxon>
        <taxon>Sar</taxon>
        <taxon>Stramenopiles</taxon>
        <taxon>Oomycota</taxon>
        <taxon>Peronosporomycetes</taxon>
        <taxon>Pythiales</taxon>
        <taxon>Pythiaceae</taxon>
        <taxon>Globisporangium</taxon>
    </lineage>
</organism>
<dbReference type="EMBL" id="GL376560">
    <property type="status" value="NOT_ANNOTATED_CDS"/>
    <property type="molecule type" value="Genomic_DNA"/>
</dbReference>
<reference evidence="4" key="2">
    <citation type="submission" date="2010-04" db="EMBL/GenBank/DDBJ databases">
        <authorList>
            <person name="Buell R."/>
            <person name="Hamilton J."/>
            <person name="Hostetler J."/>
        </authorList>
    </citation>
    <scope>NUCLEOTIDE SEQUENCE [LARGE SCALE GENOMIC DNA]</scope>
    <source>
        <strain evidence="4">DAOM:BR144</strain>
    </source>
</reference>
<feature type="domain" description="Cyclic nucleotide-binding" evidence="2">
    <location>
        <begin position="30"/>
        <end position="184"/>
    </location>
</feature>
<reference evidence="3" key="3">
    <citation type="submission" date="2015-02" db="UniProtKB">
        <authorList>
            <consortium name="EnsemblProtists"/>
        </authorList>
    </citation>
    <scope>IDENTIFICATION</scope>
    <source>
        <strain evidence="3">DAOM BR144</strain>
    </source>
</reference>
<dbReference type="VEuPathDB" id="FungiDB:PYU1_G007098"/>
<dbReference type="Proteomes" id="UP000019132">
    <property type="component" value="Unassembled WGS sequence"/>
</dbReference>
<dbReference type="eggNOG" id="KOG0614">
    <property type="taxonomic scope" value="Eukaryota"/>
</dbReference>
<name>K3WQ71_GLOUD</name>
<dbReference type="PROSITE" id="PS50042">
    <property type="entry name" value="CNMP_BINDING_3"/>
    <property type="match status" value="2"/>
</dbReference>